<dbReference type="EMBL" id="RWGY01000051">
    <property type="protein sequence ID" value="TVU06440.1"/>
    <property type="molecule type" value="Genomic_DNA"/>
</dbReference>
<feature type="domain" description="Zinc beta-ribbon" evidence="1">
    <location>
        <begin position="130"/>
        <end position="163"/>
    </location>
</feature>
<reference evidence="2 3" key="1">
    <citation type="journal article" date="2019" name="Sci. Rep.">
        <title>A high-quality genome of Eragrostis curvula grass provides insights into Poaceae evolution and supports new strategies to enhance forage quality.</title>
        <authorList>
            <person name="Carballo J."/>
            <person name="Santos B.A.C.M."/>
            <person name="Zappacosta D."/>
            <person name="Garbus I."/>
            <person name="Selva J.P."/>
            <person name="Gallo C.A."/>
            <person name="Diaz A."/>
            <person name="Albertini E."/>
            <person name="Caccamo M."/>
            <person name="Echenique V."/>
        </authorList>
    </citation>
    <scope>NUCLEOTIDE SEQUENCE [LARGE SCALE GENOMIC DNA]</scope>
    <source>
        <strain evidence="3">cv. Victoria</strain>
        <tissue evidence="2">Leaf</tissue>
    </source>
</reference>
<dbReference type="Gramene" id="TVU06440">
    <property type="protein sequence ID" value="TVU06440"/>
    <property type="gene ID" value="EJB05_49656"/>
</dbReference>
<dbReference type="PANTHER" id="PTHR44137:SF32">
    <property type="entry name" value="DNAJ HEAT SHOCK AMINO-TERMINAL DOMAIN PROTEIN"/>
    <property type="match status" value="1"/>
</dbReference>
<evidence type="ECO:0000259" key="1">
    <source>
        <dbReference type="Pfam" id="PF23551"/>
    </source>
</evidence>
<comment type="caution">
    <text evidence="2">The sequence shown here is derived from an EMBL/GenBank/DDBJ whole genome shotgun (WGS) entry which is preliminary data.</text>
</comment>
<evidence type="ECO:0000313" key="2">
    <source>
        <dbReference type="EMBL" id="TVU06440.1"/>
    </source>
</evidence>
<dbReference type="InterPro" id="IPR056988">
    <property type="entry name" value="Zn_ribbon_pln"/>
</dbReference>
<gene>
    <name evidence="2" type="ORF">EJB05_49656</name>
</gene>
<feature type="non-terminal residue" evidence="2">
    <location>
        <position position="1"/>
    </location>
</feature>
<dbReference type="OrthoDB" id="10606747at2759"/>
<sequence>MMVPMGAQPPVGVSRDCLLLESLIQEEILRKDDSVPCKCLLIEATLTLALSQVKEAQYSGMSIFRVLRIGFSSGKDLRDCMLSSNKMEQTAGVSSTVAADNPPSMALVPVASPALGPVSNQLSVAVRLSFWTCCDNCAMKLEYPLEYQNCSIVCPNCKVPFIAKEVPLGSSKEIIDKPVRRARNKRKLMTQAERECLAGNFQPECYSGVQIEGASAHTQNGGIKLGKGQRESQKFMKPLDADDKVSNDADSQKLLEPQEMQKEAFLKAIIAELMKIPDLPRVDLLSGYDILRLSEFEFMSLMALPMEMRKDWLLMQIAKKNNNFFN</sequence>
<name>A0A5J9T4Y8_9POAL</name>
<dbReference type="Proteomes" id="UP000324897">
    <property type="component" value="Unassembled WGS sequence"/>
</dbReference>
<proteinExistence type="predicted"/>
<keyword evidence="3" id="KW-1185">Reference proteome</keyword>
<accession>A0A5J9T4Y8</accession>
<organism evidence="2 3">
    <name type="scientific">Eragrostis curvula</name>
    <name type="common">weeping love grass</name>
    <dbReference type="NCBI Taxonomy" id="38414"/>
    <lineage>
        <taxon>Eukaryota</taxon>
        <taxon>Viridiplantae</taxon>
        <taxon>Streptophyta</taxon>
        <taxon>Embryophyta</taxon>
        <taxon>Tracheophyta</taxon>
        <taxon>Spermatophyta</taxon>
        <taxon>Magnoliopsida</taxon>
        <taxon>Liliopsida</taxon>
        <taxon>Poales</taxon>
        <taxon>Poaceae</taxon>
        <taxon>PACMAD clade</taxon>
        <taxon>Chloridoideae</taxon>
        <taxon>Eragrostideae</taxon>
        <taxon>Eragrostidinae</taxon>
        <taxon>Eragrostis</taxon>
    </lineage>
</organism>
<dbReference type="Pfam" id="PF23551">
    <property type="entry name" value="Zn_ribbon_20"/>
    <property type="match status" value="1"/>
</dbReference>
<evidence type="ECO:0000313" key="3">
    <source>
        <dbReference type="Proteomes" id="UP000324897"/>
    </source>
</evidence>
<protein>
    <recommendedName>
        <fullName evidence="1">Zinc beta-ribbon domain-containing protein</fullName>
    </recommendedName>
</protein>
<dbReference type="AlphaFoldDB" id="A0A5J9T4Y8"/>
<dbReference type="PANTHER" id="PTHR44137">
    <property type="entry name" value="BNAC03G44070D PROTEIN"/>
    <property type="match status" value="1"/>
</dbReference>